<protein>
    <submittedName>
        <fullName evidence="2">Uncharacterized protein</fullName>
    </submittedName>
</protein>
<dbReference type="EMBL" id="PDLM01000013">
    <property type="protein sequence ID" value="RDW63677.1"/>
    <property type="molecule type" value="Genomic_DNA"/>
</dbReference>
<comment type="caution">
    <text evidence="2">The sequence shown here is derived from an EMBL/GenBank/DDBJ whole genome shotgun (WGS) entry which is preliminary data.</text>
</comment>
<evidence type="ECO:0000256" key="1">
    <source>
        <dbReference type="SAM" id="MobiDB-lite"/>
    </source>
</evidence>
<evidence type="ECO:0000313" key="3">
    <source>
        <dbReference type="Proteomes" id="UP000256645"/>
    </source>
</evidence>
<organism evidence="2 3">
    <name type="scientific">Coleophoma cylindrospora</name>
    <dbReference type="NCBI Taxonomy" id="1849047"/>
    <lineage>
        <taxon>Eukaryota</taxon>
        <taxon>Fungi</taxon>
        <taxon>Dikarya</taxon>
        <taxon>Ascomycota</taxon>
        <taxon>Pezizomycotina</taxon>
        <taxon>Leotiomycetes</taxon>
        <taxon>Helotiales</taxon>
        <taxon>Dermateaceae</taxon>
        <taxon>Coleophoma</taxon>
    </lineage>
</organism>
<accession>A0A3D8QPG1</accession>
<gene>
    <name evidence="2" type="ORF">BP6252_11222</name>
</gene>
<name>A0A3D8QPG1_9HELO</name>
<evidence type="ECO:0000313" key="2">
    <source>
        <dbReference type="EMBL" id="RDW63677.1"/>
    </source>
</evidence>
<keyword evidence="3" id="KW-1185">Reference proteome</keyword>
<feature type="region of interest" description="Disordered" evidence="1">
    <location>
        <begin position="15"/>
        <end position="95"/>
    </location>
</feature>
<reference evidence="2 3" key="1">
    <citation type="journal article" date="2018" name="IMA Fungus">
        <title>IMA Genome-F 9: Draft genome sequence of Annulohypoxylon stygium, Aspergillus mulundensis, Berkeleyomyces basicola (syn. Thielaviopsis basicola), Ceratocystis smalleyi, two Cercospora beticola strains, Coleophoma cylindrospora, Fusarium fracticaudum, Phialophora cf. hyalina, and Morchella septimelata.</title>
        <authorList>
            <person name="Wingfield B.D."/>
            <person name="Bills G.F."/>
            <person name="Dong Y."/>
            <person name="Huang W."/>
            <person name="Nel W.J."/>
            <person name="Swalarsk-Parry B.S."/>
            <person name="Vaghefi N."/>
            <person name="Wilken P.M."/>
            <person name="An Z."/>
            <person name="de Beer Z.W."/>
            <person name="De Vos L."/>
            <person name="Chen L."/>
            <person name="Duong T.A."/>
            <person name="Gao Y."/>
            <person name="Hammerbacher A."/>
            <person name="Kikkert J.R."/>
            <person name="Li Y."/>
            <person name="Li H."/>
            <person name="Li K."/>
            <person name="Li Q."/>
            <person name="Liu X."/>
            <person name="Ma X."/>
            <person name="Naidoo K."/>
            <person name="Pethybridge S.J."/>
            <person name="Sun J."/>
            <person name="Steenkamp E.T."/>
            <person name="van der Nest M.A."/>
            <person name="van Wyk S."/>
            <person name="Wingfield M.J."/>
            <person name="Xiong C."/>
            <person name="Yue Q."/>
            <person name="Zhang X."/>
        </authorList>
    </citation>
    <scope>NUCLEOTIDE SEQUENCE [LARGE SCALE GENOMIC DNA]</scope>
    <source>
        <strain evidence="2 3">BP6252</strain>
    </source>
</reference>
<proteinExistence type="predicted"/>
<sequence>MANVNPRAVVSIWHTEDEDPSNMSFQQCHGQFDQPKETHSNPNPSTYLQFRPPTPAGEPDEDNAQHLSDSAAGRYHHPNGHFEKLSPPNSPTQVDATKAEATSLICGLMERGDTIATNIISNATVMANNTANRVVIPEQLRESFSADSDKMAIRDYGIEGAVQTHGVVPLRETRDIRWHCPNMEIPDPLIGGVPNGKLSR</sequence>
<dbReference type="Proteomes" id="UP000256645">
    <property type="component" value="Unassembled WGS sequence"/>
</dbReference>
<dbReference type="AlphaFoldDB" id="A0A3D8QPG1"/>